<dbReference type="Proteomes" id="UP000714420">
    <property type="component" value="Unassembled WGS sequence"/>
</dbReference>
<proteinExistence type="predicted"/>
<dbReference type="EMBL" id="JABKKF010000011">
    <property type="protein sequence ID" value="NPD92804.1"/>
    <property type="molecule type" value="Genomic_DNA"/>
</dbReference>
<evidence type="ECO:0008006" key="3">
    <source>
        <dbReference type="Google" id="ProtNLM"/>
    </source>
</evidence>
<gene>
    <name evidence="1" type="ORF">HPS56_10710</name>
</gene>
<dbReference type="RefSeq" id="WP_172276317.1">
    <property type="nucleotide sequence ID" value="NZ_CASGMU010000011.1"/>
</dbReference>
<keyword evidence="2" id="KW-1185">Reference proteome</keyword>
<comment type="caution">
    <text evidence="1">The sequence shown here is derived from an EMBL/GenBank/DDBJ whole genome shotgun (WGS) entry which is preliminary data.</text>
</comment>
<evidence type="ECO:0000313" key="1">
    <source>
        <dbReference type="EMBL" id="NPD92804.1"/>
    </source>
</evidence>
<name>A0ABX2ARG1_9BACT</name>
<dbReference type="Gene3D" id="3.40.50.300">
    <property type="entry name" value="P-loop containing nucleotide triphosphate hydrolases"/>
    <property type="match status" value="1"/>
</dbReference>
<organism evidence="1 2">
    <name type="scientific">Xylanibacter muris</name>
    <dbReference type="NCBI Taxonomy" id="2736290"/>
    <lineage>
        <taxon>Bacteria</taxon>
        <taxon>Pseudomonadati</taxon>
        <taxon>Bacteroidota</taxon>
        <taxon>Bacteroidia</taxon>
        <taxon>Bacteroidales</taxon>
        <taxon>Prevotellaceae</taxon>
        <taxon>Xylanibacter</taxon>
    </lineage>
</organism>
<sequence length="439" mass="51118">MNKELFLTQYFSKLNSDDIDYFVYGEYGCLPKDTGGSDIDILIVQKDLPRALHELKEMITLNNIALSSYYESTTNKFVRLITKDWGVQIDFFGGGFVWKTLEYYNLEYLRSNIILHNGIKVLDIKAGYYLDFFKEVIHIANVKDKYLDGFIAEYKSNANRKNEIKSIYGQEVLDIIERNLEHEQLRKAIPELSSLMRKVISKNNFFARIKYFISKLSRMAKCPGYVISVQGTDGSGKSTIINAITPWLDECFHHGIIYNHLRPNVFPELGVLLGKKEKTDKPVVVTDPHAQKPSGFIGSIVRWGYYMLDYTFGYMKAVMPVIRTKSKVFIFDRYYYDYYVDQHRSRTSLSQWILRFGECFVPTPDLILCLGGDPKKIYERKPETSLEEVARQTEVLKEFCKKRKKAIWIDTTLPPEESVRLTKEAIVNMLSKRFKHTEL</sequence>
<evidence type="ECO:0000313" key="2">
    <source>
        <dbReference type="Proteomes" id="UP000714420"/>
    </source>
</evidence>
<protein>
    <recommendedName>
        <fullName evidence="3">Thymidylate kinase-like domain-containing protein</fullName>
    </recommendedName>
</protein>
<reference evidence="1 2" key="1">
    <citation type="submission" date="2020-05" db="EMBL/GenBank/DDBJ databases">
        <title>Distinct polysaccharide utilization as determinants for interspecies competition between intestinal Prevotella spp.</title>
        <authorList>
            <person name="Galvez E.J.C."/>
            <person name="Iljazovic A."/>
            <person name="Strowig T."/>
        </authorList>
    </citation>
    <scope>NUCLEOTIDE SEQUENCE [LARGE SCALE GENOMIC DNA]</scope>
    <source>
        <strain evidence="1 2">PMUR</strain>
    </source>
</reference>
<dbReference type="SUPFAM" id="SSF52540">
    <property type="entry name" value="P-loop containing nucleoside triphosphate hydrolases"/>
    <property type="match status" value="1"/>
</dbReference>
<dbReference type="InterPro" id="IPR027417">
    <property type="entry name" value="P-loop_NTPase"/>
</dbReference>
<accession>A0ABX2ARG1</accession>